<dbReference type="RefSeq" id="WP_090126121.1">
    <property type="nucleotide sequence ID" value="NZ_FNNJ01000013.1"/>
</dbReference>
<reference evidence="2" key="1">
    <citation type="submission" date="2016-10" db="EMBL/GenBank/DDBJ databases">
        <authorList>
            <person name="Varghese N."/>
            <person name="Submissions S."/>
        </authorList>
    </citation>
    <scope>NUCLEOTIDE SEQUENCE [LARGE SCALE GENOMIC DNA]</scope>
    <source>
        <strain evidence="2">DSM 24956</strain>
    </source>
</reference>
<sequence length="119" mass="13691">MKLIKTLFIVLVVQVVISCDGSKHNSSKKIIGEWQRSDFSKNYDYRLIFKPNKTGIKTVKVGTMDSAATSSLVQFTWNIEEEKLIIEELDEIIKTSYSLNSKEQLVLNNYSKLPFNKIK</sequence>
<dbReference type="Proteomes" id="UP000199595">
    <property type="component" value="Unassembled WGS sequence"/>
</dbReference>
<accession>A0A1H3G6K5</accession>
<proteinExistence type="predicted"/>
<dbReference type="EMBL" id="FNNJ01000013">
    <property type="protein sequence ID" value="SDX98962.1"/>
    <property type="molecule type" value="Genomic_DNA"/>
</dbReference>
<dbReference type="AlphaFoldDB" id="A0A1H3G6K5"/>
<keyword evidence="2" id="KW-1185">Reference proteome</keyword>
<evidence type="ECO:0008006" key="3">
    <source>
        <dbReference type="Google" id="ProtNLM"/>
    </source>
</evidence>
<evidence type="ECO:0000313" key="2">
    <source>
        <dbReference type="Proteomes" id="UP000199595"/>
    </source>
</evidence>
<protein>
    <recommendedName>
        <fullName evidence="3">Lipocalin-like domain-containing protein</fullName>
    </recommendedName>
</protein>
<dbReference type="PROSITE" id="PS51257">
    <property type="entry name" value="PROKAR_LIPOPROTEIN"/>
    <property type="match status" value="1"/>
</dbReference>
<organism evidence="1 2">
    <name type="scientific">Lutibacter oricola</name>
    <dbReference type="NCBI Taxonomy" id="762486"/>
    <lineage>
        <taxon>Bacteria</taxon>
        <taxon>Pseudomonadati</taxon>
        <taxon>Bacteroidota</taxon>
        <taxon>Flavobacteriia</taxon>
        <taxon>Flavobacteriales</taxon>
        <taxon>Flavobacteriaceae</taxon>
        <taxon>Lutibacter</taxon>
    </lineage>
</organism>
<dbReference type="OrthoDB" id="1451624at2"/>
<gene>
    <name evidence="1" type="ORF">SAMN05444411_11364</name>
</gene>
<evidence type="ECO:0000313" key="1">
    <source>
        <dbReference type="EMBL" id="SDX98962.1"/>
    </source>
</evidence>
<dbReference type="STRING" id="762486.SAMN05444411_11364"/>
<name>A0A1H3G6K5_9FLAO</name>